<sequence length="33" mass="3783">MSCTAYLSTKKRAFTFQKNTTKLDSMTKFTSTD</sequence>
<protein>
    <submittedName>
        <fullName evidence="1">Uncharacterized protein</fullName>
    </submittedName>
</protein>
<name>A0A0A9APW4_ARUDO</name>
<dbReference type="EMBL" id="GBRH01244116">
    <property type="protein sequence ID" value="JAD53779.1"/>
    <property type="molecule type" value="Transcribed_RNA"/>
</dbReference>
<dbReference type="AlphaFoldDB" id="A0A0A9APW4"/>
<evidence type="ECO:0000313" key="1">
    <source>
        <dbReference type="EMBL" id="JAD53779.1"/>
    </source>
</evidence>
<accession>A0A0A9APW4</accession>
<proteinExistence type="predicted"/>
<reference evidence="1" key="1">
    <citation type="submission" date="2014-09" db="EMBL/GenBank/DDBJ databases">
        <authorList>
            <person name="Magalhaes I.L.F."/>
            <person name="Oliveira U."/>
            <person name="Santos F.R."/>
            <person name="Vidigal T.H.D.A."/>
            <person name="Brescovit A.D."/>
            <person name="Santos A.J."/>
        </authorList>
    </citation>
    <scope>NUCLEOTIDE SEQUENCE</scope>
    <source>
        <tissue evidence="1">Shoot tissue taken approximately 20 cm above the soil surface</tissue>
    </source>
</reference>
<reference evidence="1" key="2">
    <citation type="journal article" date="2015" name="Data Brief">
        <title>Shoot transcriptome of the giant reed, Arundo donax.</title>
        <authorList>
            <person name="Barrero R.A."/>
            <person name="Guerrero F.D."/>
            <person name="Moolhuijzen P."/>
            <person name="Goolsby J.A."/>
            <person name="Tidwell J."/>
            <person name="Bellgard S.E."/>
            <person name="Bellgard M.I."/>
        </authorList>
    </citation>
    <scope>NUCLEOTIDE SEQUENCE</scope>
    <source>
        <tissue evidence="1">Shoot tissue taken approximately 20 cm above the soil surface</tissue>
    </source>
</reference>
<organism evidence="1">
    <name type="scientific">Arundo donax</name>
    <name type="common">Giant reed</name>
    <name type="synonym">Donax arundinaceus</name>
    <dbReference type="NCBI Taxonomy" id="35708"/>
    <lineage>
        <taxon>Eukaryota</taxon>
        <taxon>Viridiplantae</taxon>
        <taxon>Streptophyta</taxon>
        <taxon>Embryophyta</taxon>
        <taxon>Tracheophyta</taxon>
        <taxon>Spermatophyta</taxon>
        <taxon>Magnoliopsida</taxon>
        <taxon>Liliopsida</taxon>
        <taxon>Poales</taxon>
        <taxon>Poaceae</taxon>
        <taxon>PACMAD clade</taxon>
        <taxon>Arundinoideae</taxon>
        <taxon>Arundineae</taxon>
        <taxon>Arundo</taxon>
    </lineage>
</organism>